<keyword evidence="4" id="KW-1185">Reference proteome</keyword>
<dbReference type="SUPFAM" id="SSF54631">
    <property type="entry name" value="CBS-domain pair"/>
    <property type="match status" value="1"/>
</dbReference>
<evidence type="ECO:0000313" key="3">
    <source>
        <dbReference type="EMBL" id="QDV44205.1"/>
    </source>
</evidence>
<sequence>MKFEDSTHEIMKTETSLLNESRIERLLVRPDATIFQSMKVIDEGAVQLALVVDDRKKLLGVITDGDLRRALLSGADLDAAVLPFANTAYRFVNAKTSRNEALDLMKCFTIKQLPVLDDQGFVCGLHLLNELIQVETLPNAAVILAGGKGTRLGALTKTTPKPMISVAGRPILERIIIHLVGSGIRTIYLSVNYLSNRIEQHFGNGDKLGCSITYLKEDQPLGTGGPLALLNSHPVDNATLVMNGDLVVDFDVQAMLSQHHRDANAITIGVKNYTHQVPFGCLQTSDGVVTKLVEKPILQRTINAGIYAMSPEIIATVRPEFTPITSVIENALVEKRQVGTFQIDDWIDVGQPQQLAEARGE</sequence>
<keyword evidence="1" id="KW-0129">CBS domain</keyword>
<name>A0A518HTM0_9BACT</name>
<dbReference type="SUPFAM" id="SSF53448">
    <property type="entry name" value="Nucleotide-diphospho-sugar transferases"/>
    <property type="match status" value="1"/>
</dbReference>
<dbReference type="Pfam" id="PF00483">
    <property type="entry name" value="NTP_transferase"/>
    <property type="match status" value="1"/>
</dbReference>
<dbReference type="PANTHER" id="PTHR22572">
    <property type="entry name" value="SUGAR-1-PHOSPHATE GUANYL TRANSFERASE"/>
    <property type="match status" value="1"/>
</dbReference>
<dbReference type="InterPro" id="IPR005835">
    <property type="entry name" value="NTP_transferase_dom"/>
</dbReference>
<feature type="domain" description="CBS" evidence="2">
    <location>
        <begin position="20"/>
        <end position="77"/>
    </location>
</feature>
<evidence type="ECO:0000313" key="4">
    <source>
        <dbReference type="Proteomes" id="UP000319004"/>
    </source>
</evidence>
<dbReference type="AlphaFoldDB" id="A0A518HTM0"/>
<evidence type="ECO:0000259" key="2">
    <source>
        <dbReference type="PROSITE" id="PS51371"/>
    </source>
</evidence>
<dbReference type="PROSITE" id="PS51371">
    <property type="entry name" value="CBS"/>
    <property type="match status" value="1"/>
</dbReference>
<dbReference type="KEGG" id="snep:Enr13x_40670"/>
<proteinExistence type="predicted"/>
<dbReference type="GO" id="GO:0016779">
    <property type="term" value="F:nucleotidyltransferase activity"/>
    <property type="evidence" value="ECO:0007669"/>
    <property type="project" value="UniProtKB-KW"/>
</dbReference>
<dbReference type="InterPro" id="IPR050486">
    <property type="entry name" value="Mannose-1P_guanyltransferase"/>
</dbReference>
<accession>A0A518HTM0</accession>
<dbReference type="CDD" id="cd04607">
    <property type="entry name" value="CBS_pair_NTP_transferase_assoc"/>
    <property type="match status" value="1"/>
</dbReference>
<dbReference type="InterPro" id="IPR029044">
    <property type="entry name" value="Nucleotide-diphossugar_trans"/>
</dbReference>
<gene>
    <name evidence="3" type="primary">hddC</name>
    <name evidence="3" type="ORF">Enr13x_40670</name>
</gene>
<dbReference type="Gene3D" id="3.10.580.10">
    <property type="entry name" value="CBS-domain"/>
    <property type="match status" value="1"/>
</dbReference>
<dbReference type="InterPro" id="IPR000644">
    <property type="entry name" value="CBS_dom"/>
</dbReference>
<dbReference type="Pfam" id="PF00571">
    <property type="entry name" value="CBS"/>
    <property type="match status" value="1"/>
</dbReference>
<keyword evidence="3" id="KW-0548">Nucleotidyltransferase</keyword>
<evidence type="ECO:0000256" key="1">
    <source>
        <dbReference type="PROSITE-ProRule" id="PRU00703"/>
    </source>
</evidence>
<dbReference type="EMBL" id="CP037423">
    <property type="protein sequence ID" value="QDV44205.1"/>
    <property type="molecule type" value="Genomic_DNA"/>
</dbReference>
<dbReference type="InterPro" id="IPR046342">
    <property type="entry name" value="CBS_dom_sf"/>
</dbReference>
<keyword evidence="3" id="KW-0808">Transferase</keyword>
<dbReference type="Gene3D" id="3.90.550.10">
    <property type="entry name" value="Spore Coat Polysaccharide Biosynthesis Protein SpsA, Chain A"/>
    <property type="match status" value="1"/>
</dbReference>
<protein>
    <submittedName>
        <fullName evidence="3">D-glycero-alpha-D-manno-heptose 1-phosphate guanylyltransferase</fullName>
        <ecNumber evidence="3">2.7.7.71</ecNumber>
    </submittedName>
</protein>
<reference evidence="3 4" key="1">
    <citation type="submission" date="2019-03" db="EMBL/GenBank/DDBJ databases">
        <title>Deep-cultivation of Planctomycetes and their phenomic and genomic characterization uncovers novel biology.</title>
        <authorList>
            <person name="Wiegand S."/>
            <person name="Jogler M."/>
            <person name="Boedeker C."/>
            <person name="Pinto D."/>
            <person name="Vollmers J."/>
            <person name="Rivas-Marin E."/>
            <person name="Kohn T."/>
            <person name="Peeters S.H."/>
            <person name="Heuer A."/>
            <person name="Rast P."/>
            <person name="Oberbeckmann S."/>
            <person name="Bunk B."/>
            <person name="Jeske O."/>
            <person name="Meyerdierks A."/>
            <person name="Storesund J.E."/>
            <person name="Kallscheuer N."/>
            <person name="Luecker S."/>
            <person name="Lage O.M."/>
            <person name="Pohl T."/>
            <person name="Merkel B.J."/>
            <person name="Hornburger P."/>
            <person name="Mueller R.-W."/>
            <person name="Bruemmer F."/>
            <person name="Labrenz M."/>
            <person name="Spormann A.M."/>
            <person name="Op den Camp H."/>
            <person name="Overmann J."/>
            <person name="Amann R."/>
            <person name="Jetten M.S.M."/>
            <person name="Mascher T."/>
            <person name="Medema M.H."/>
            <person name="Devos D.P."/>
            <person name="Kaster A.-K."/>
            <person name="Ovreas L."/>
            <person name="Rohde M."/>
            <person name="Galperin M.Y."/>
            <person name="Jogler C."/>
        </authorList>
    </citation>
    <scope>NUCLEOTIDE SEQUENCE [LARGE SCALE GENOMIC DNA]</scope>
    <source>
        <strain evidence="3 4">Enr13</strain>
    </source>
</reference>
<organism evidence="3 4">
    <name type="scientific">Stieleria neptunia</name>
    <dbReference type="NCBI Taxonomy" id="2527979"/>
    <lineage>
        <taxon>Bacteria</taxon>
        <taxon>Pseudomonadati</taxon>
        <taxon>Planctomycetota</taxon>
        <taxon>Planctomycetia</taxon>
        <taxon>Pirellulales</taxon>
        <taxon>Pirellulaceae</taxon>
        <taxon>Stieleria</taxon>
    </lineage>
</organism>
<dbReference type="Proteomes" id="UP000319004">
    <property type="component" value="Chromosome"/>
</dbReference>
<dbReference type="EC" id="2.7.7.71" evidence="3"/>